<organism evidence="1 2">
    <name type="scientific">Anaerotalea alkaliphila</name>
    <dbReference type="NCBI Taxonomy" id="2662126"/>
    <lineage>
        <taxon>Bacteria</taxon>
        <taxon>Bacillati</taxon>
        <taxon>Bacillota</taxon>
        <taxon>Clostridia</taxon>
        <taxon>Eubacteriales</taxon>
        <taxon>Anaerotalea</taxon>
    </lineage>
</organism>
<sequence>MKLRSGLGSAFGLGLASLLFALLLHRSVWAAGPDMELEPEPDYALEVLEESARFGQVETLQRNVSYGGRGFFFVRRVDFQAPIPYTTSFVLPGREGTLSFFRADGSLVVRPLAPGPLPGDGPLFLETAEYNLFLGQPYLYRDLGRGTIQAAEGGSGITLQRQGDGWLVTVSLQPEGQSGVRFLDQEHGLLYGAGSREPLLDLSDPGTAERWSRYDFTRQARLGFDGYYYKSPASYTPSGPGAYWRNPSMYLISHLVKNGDSLLDELLGASYLALGSANLNAAGFFPSLPESGWLRSNYGMEPGFFDTRFNADMLETYLLAWEKYGYGNFWATARTLGDFYLWHGTANHRTTLPVLEKGPLLLPEEGWLVEDYSMGDSSLDTHISLNHQLQAIHAFLHLYRVGGAEADLDFAVRMLLGIEHTRDRWVMGDGNLEYAILPDGSMGYEDYSTLTYNDLVRVQAVFGQLFGKRNPALDMLMGHKRLWMDRNGISDYLGFGE</sequence>
<dbReference type="EMBL" id="JAAEEH010000012">
    <property type="protein sequence ID" value="NDL67246.1"/>
    <property type="molecule type" value="Genomic_DNA"/>
</dbReference>
<dbReference type="RefSeq" id="WP_162369973.1">
    <property type="nucleotide sequence ID" value="NZ_JAAEEH010000012.1"/>
</dbReference>
<accession>A0A7X5KLV2</accession>
<evidence type="ECO:0000313" key="2">
    <source>
        <dbReference type="Proteomes" id="UP000461585"/>
    </source>
</evidence>
<proteinExistence type="predicted"/>
<evidence type="ECO:0008006" key="3">
    <source>
        <dbReference type="Google" id="ProtNLM"/>
    </source>
</evidence>
<keyword evidence="2" id="KW-1185">Reference proteome</keyword>
<protein>
    <recommendedName>
        <fullName evidence="3">D-glucuronyl C5-epimerase C-terminal domain-containing protein</fullName>
    </recommendedName>
</protein>
<dbReference type="AlphaFoldDB" id="A0A7X5KLV2"/>
<name>A0A7X5KLV2_9FIRM</name>
<dbReference type="Proteomes" id="UP000461585">
    <property type="component" value="Unassembled WGS sequence"/>
</dbReference>
<reference evidence="1 2" key="1">
    <citation type="submission" date="2020-01" db="EMBL/GenBank/DDBJ databases">
        <title>Anaeroalcalibacter tamaniensis gen. nov., sp. nov., moderately halophilic strictly anaerobic fermenter bacterium from mud volcano of Taman peninsula.</title>
        <authorList>
            <person name="Frolova A."/>
            <person name="Merkel A.Y."/>
            <person name="Slobodkin A.I."/>
        </authorList>
    </citation>
    <scope>NUCLEOTIDE SEQUENCE [LARGE SCALE GENOMIC DNA]</scope>
    <source>
        <strain evidence="1 2">F-3ap</strain>
    </source>
</reference>
<comment type="caution">
    <text evidence="1">The sequence shown here is derived from an EMBL/GenBank/DDBJ whole genome shotgun (WGS) entry which is preliminary data.</text>
</comment>
<gene>
    <name evidence="1" type="ORF">GXN74_05785</name>
</gene>
<evidence type="ECO:0000313" key="1">
    <source>
        <dbReference type="EMBL" id="NDL67246.1"/>
    </source>
</evidence>